<organism evidence="3 4">
    <name type="scientific">Zosterops borbonicus</name>
    <dbReference type="NCBI Taxonomy" id="364589"/>
    <lineage>
        <taxon>Eukaryota</taxon>
        <taxon>Metazoa</taxon>
        <taxon>Chordata</taxon>
        <taxon>Craniata</taxon>
        <taxon>Vertebrata</taxon>
        <taxon>Euteleostomi</taxon>
        <taxon>Archelosauria</taxon>
        <taxon>Archosauria</taxon>
        <taxon>Dinosauria</taxon>
        <taxon>Saurischia</taxon>
        <taxon>Theropoda</taxon>
        <taxon>Coelurosauria</taxon>
        <taxon>Aves</taxon>
        <taxon>Neognathae</taxon>
        <taxon>Neoaves</taxon>
        <taxon>Telluraves</taxon>
        <taxon>Australaves</taxon>
        <taxon>Passeriformes</taxon>
        <taxon>Sylvioidea</taxon>
        <taxon>Zosteropidae</taxon>
        <taxon>Zosterops</taxon>
    </lineage>
</organism>
<dbReference type="EMBL" id="SWJQ01000802">
    <property type="protein sequence ID" value="TRZ10812.1"/>
    <property type="molecule type" value="Genomic_DNA"/>
</dbReference>
<accession>A0A8K1G333</accession>
<gene>
    <name evidence="3" type="ORF">HGM15179_016281</name>
</gene>
<keyword evidence="4" id="KW-1185">Reference proteome</keyword>
<dbReference type="Gene3D" id="1.10.375.10">
    <property type="entry name" value="Human Immunodeficiency Virus Type 1 Capsid Protein"/>
    <property type="match status" value="1"/>
</dbReference>
<dbReference type="PANTHER" id="PTHR33395:SF22">
    <property type="entry name" value="REVERSE TRANSCRIPTASE DOMAIN-CONTAINING PROTEIN"/>
    <property type="match status" value="1"/>
</dbReference>
<dbReference type="InterPro" id="IPR036691">
    <property type="entry name" value="Endo/exonu/phosph_ase_sf"/>
</dbReference>
<dbReference type="Gene3D" id="3.30.420.10">
    <property type="entry name" value="Ribonuclease H-like superfamily/Ribonuclease H"/>
    <property type="match status" value="1"/>
</dbReference>
<feature type="coiled-coil region" evidence="1">
    <location>
        <begin position="274"/>
        <end position="333"/>
    </location>
</feature>
<dbReference type="InterPro" id="IPR008919">
    <property type="entry name" value="Retrov_capsid_N"/>
</dbReference>
<dbReference type="PANTHER" id="PTHR33395">
    <property type="entry name" value="TRANSCRIPTASE, PUTATIVE-RELATED-RELATED"/>
    <property type="match status" value="1"/>
</dbReference>
<dbReference type="AlphaFoldDB" id="A0A8K1G333"/>
<comment type="caution">
    <text evidence="3">The sequence shown here is derived from an EMBL/GenBank/DDBJ whole genome shotgun (WGS) entry which is preliminary data.</text>
</comment>
<keyword evidence="1" id="KW-0175">Coiled coil</keyword>
<dbReference type="GO" id="GO:0016032">
    <property type="term" value="P:viral process"/>
    <property type="evidence" value="ECO:0007669"/>
    <property type="project" value="InterPro"/>
</dbReference>
<feature type="compositionally biased region" description="Low complexity" evidence="2">
    <location>
        <begin position="531"/>
        <end position="542"/>
    </location>
</feature>
<evidence type="ECO:0008006" key="5">
    <source>
        <dbReference type="Google" id="ProtNLM"/>
    </source>
</evidence>
<evidence type="ECO:0000256" key="1">
    <source>
        <dbReference type="SAM" id="Coils"/>
    </source>
</evidence>
<evidence type="ECO:0000313" key="3">
    <source>
        <dbReference type="EMBL" id="TRZ10812.1"/>
    </source>
</evidence>
<proteinExistence type="predicted"/>
<evidence type="ECO:0000256" key="2">
    <source>
        <dbReference type="SAM" id="MobiDB-lite"/>
    </source>
</evidence>
<name>A0A8K1G333_9PASS</name>
<dbReference type="Gene3D" id="3.60.10.10">
    <property type="entry name" value="Endonuclease/exonuclease/phosphatase"/>
    <property type="match status" value="1"/>
</dbReference>
<protein>
    <recommendedName>
        <fullName evidence="5">RNase H type-1 domain-containing protein</fullName>
    </recommendedName>
</protein>
<sequence length="694" mass="77719">MYTNARSMGNKQEELEATVQQQSCDVVAITETWWDDSQSWSTALDGYKLFRRDRKGRRGGGVARYIKKAFDAIGIETYEDGVEWLWPSEIAVVHIKGHQKPTTIEGKGNQLMDQAAKEAALDQNNPIKVQNLRDTSNKEKKVEQIFSEKEQKAIKELGMHQEENGEWPSEIAVVHIKGHQKPTTIEGKGNQLMDQAAKEAALDQNNPIKVQNLRDTSNKEKKVEQIFSEKEQKAIKELGMHQEENGEWIIRSTLQAGTQISKTFDEEKAEVMVVKSQEKEQKIAKKAYDQYQKNDPESQMDYGIRVPSNPLGLALEKDNLQLLLDALTETEKQLVVKVAGGLAEDACRITQRRIKDLFPLQDPHRDPNDVTEGNRDPQCTKEATQAFGQLKKALMSTPALGLPDASEGFLRIFGMEMIQENGTMGTDDLQVGSLLSLSTLLHVSIIYKWQSIETRKPNFYSNLTAAKSPKKIQHLEVFRPRCGVRANTEARERLGPCDPETFCEDVALSCPEAFSAPRTTGVAQKAPLVDEGNSSGPEESPSACGCPSNVVQCPEGWDLTKQGKSRHIILPEPRGSLTTMDRYEPFRLQLAESLHLQDSQWQTAMVSKEPGTWHMVETKFVVIGDCKFTPSDIMIAPGTITTDPERFVVWLRSENPPTFLPKGQIIAQAIPAVQGLPVAFVWLGLKSKPHQTYD</sequence>
<dbReference type="GO" id="GO:0031012">
    <property type="term" value="C:extracellular matrix"/>
    <property type="evidence" value="ECO:0007669"/>
    <property type="project" value="TreeGrafter"/>
</dbReference>
<reference evidence="3" key="1">
    <citation type="submission" date="2019-04" db="EMBL/GenBank/DDBJ databases">
        <title>Genome assembly of Zosterops borbonicus 15179.</title>
        <authorList>
            <person name="Leroy T."/>
            <person name="Anselmetti Y."/>
            <person name="Tilak M.-K."/>
            <person name="Nabholz B."/>
        </authorList>
    </citation>
    <scope>NUCLEOTIDE SEQUENCE</scope>
    <source>
        <strain evidence="3">HGM_15179</strain>
        <tissue evidence="3">Muscle</tissue>
    </source>
</reference>
<dbReference type="SUPFAM" id="SSF56219">
    <property type="entry name" value="DNase I-like"/>
    <property type="match status" value="1"/>
</dbReference>
<evidence type="ECO:0000313" key="4">
    <source>
        <dbReference type="Proteomes" id="UP000796761"/>
    </source>
</evidence>
<dbReference type="InterPro" id="IPR036397">
    <property type="entry name" value="RNaseH_sf"/>
</dbReference>
<dbReference type="OrthoDB" id="6372692at2759"/>
<dbReference type="GO" id="GO:0007508">
    <property type="term" value="P:larval heart development"/>
    <property type="evidence" value="ECO:0007669"/>
    <property type="project" value="TreeGrafter"/>
</dbReference>
<feature type="region of interest" description="Disordered" evidence="2">
    <location>
        <begin position="521"/>
        <end position="545"/>
    </location>
</feature>
<dbReference type="GO" id="GO:0061343">
    <property type="term" value="P:cell adhesion involved in heart morphogenesis"/>
    <property type="evidence" value="ECO:0007669"/>
    <property type="project" value="TreeGrafter"/>
</dbReference>
<dbReference type="GO" id="GO:0003676">
    <property type="term" value="F:nucleic acid binding"/>
    <property type="evidence" value="ECO:0007669"/>
    <property type="project" value="InterPro"/>
</dbReference>
<dbReference type="Proteomes" id="UP000796761">
    <property type="component" value="Unassembled WGS sequence"/>
</dbReference>